<feature type="domain" description="DUF6671" evidence="1">
    <location>
        <begin position="76"/>
        <end position="291"/>
    </location>
</feature>
<gene>
    <name evidence="3" type="ORF">E3O11_02790</name>
    <name evidence="2" type="ORF">SAMN05216274_10774</name>
</gene>
<dbReference type="STRING" id="995038.SAMN05216274_10774"/>
<evidence type="ECO:0000313" key="3">
    <source>
        <dbReference type="EMBL" id="TFB88018.1"/>
    </source>
</evidence>
<name>A0A1I3ARB5_9MICO</name>
<evidence type="ECO:0000313" key="5">
    <source>
        <dbReference type="Proteomes" id="UP000297963"/>
    </source>
</evidence>
<evidence type="ECO:0000259" key="1">
    <source>
        <dbReference type="Pfam" id="PF20376"/>
    </source>
</evidence>
<reference evidence="2 4" key="1">
    <citation type="submission" date="2016-10" db="EMBL/GenBank/DDBJ databases">
        <authorList>
            <person name="Varghese N."/>
            <person name="Submissions S."/>
        </authorList>
    </citation>
    <scope>NUCLEOTIDE SEQUENCE [LARGE SCALE GENOMIC DNA]</scope>
    <source>
        <strain evidence="2 4">GMCC 1.11211</strain>
    </source>
</reference>
<sequence>MVCNDSGNSDSSSIYSGKRVALLTQHGKERVVGPVLERELGCRVEHIVGYDTDLLGTFTRDIPRSGTQLEAARKKARVGMELSALPLGLASEGSFGQDPFMGMFPWNVEFLIWIDRERDLEVVGVAQGKANFSHLLTADWAAAETFALKSRFPEHHVVVRPESEHDPRIRKGIAAWAELENTFAWALAQSENGHVFLETDVRAHANPTRMENIRLAAEDLAQKLRSLCPACGTPGFWKVERVAGLPCSDCSAPTNETRAETHGCLICPHRHTREFTDRSYADPRFCDNCNP</sequence>
<dbReference type="Proteomes" id="UP000199681">
    <property type="component" value="Unassembled WGS sequence"/>
</dbReference>
<dbReference type="Proteomes" id="UP000297963">
    <property type="component" value="Unassembled WGS sequence"/>
</dbReference>
<dbReference type="AlphaFoldDB" id="A0A1I3ARB5"/>
<reference evidence="3 5" key="2">
    <citation type="submission" date="2019-03" db="EMBL/GenBank/DDBJ databases">
        <title>Genomics of glacier-inhabiting Cryobacterium strains.</title>
        <authorList>
            <person name="Liu Q."/>
            <person name="Xin Y.-H."/>
        </authorList>
    </citation>
    <scope>NUCLEOTIDE SEQUENCE [LARGE SCALE GENOMIC DNA]</scope>
    <source>
        <strain evidence="3 5">Hh34</strain>
    </source>
</reference>
<organism evidence="3 5">
    <name type="scientific">Cryobacterium levicorallinum</name>
    <dbReference type="NCBI Taxonomy" id="995038"/>
    <lineage>
        <taxon>Bacteria</taxon>
        <taxon>Bacillati</taxon>
        <taxon>Actinomycetota</taxon>
        <taxon>Actinomycetes</taxon>
        <taxon>Micrococcales</taxon>
        <taxon>Microbacteriaceae</taxon>
        <taxon>Cryobacterium</taxon>
    </lineage>
</organism>
<evidence type="ECO:0000313" key="2">
    <source>
        <dbReference type="EMBL" id="SFH52605.1"/>
    </source>
</evidence>
<dbReference type="InterPro" id="IPR046612">
    <property type="entry name" value="DUF6671"/>
</dbReference>
<protein>
    <recommendedName>
        <fullName evidence="1">DUF6671 domain-containing protein</fullName>
    </recommendedName>
</protein>
<accession>A0A1I3ARB5</accession>
<dbReference type="Pfam" id="PF20376">
    <property type="entry name" value="DUF6671"/>
    <property type="match status" value="1"/>
</dbReference>
<evidence type="ECO:0000313" key="4">
    <source>
        <dbReference type="Proteomes" id="UP000199681"/>
    </source>
</evidence>
<dbReference type="EMBL" id="SOFE01000004">
    <property type="protein sequence ID" value="TFB88018.1"/>
    <property type="molecule type" value="Genomic_DNA"/>
</dbReference>
<proteinExistence type="predicted"/>
<dbReference type="EMBL" id="FOPW01000007">
    <property type="protein sequence ID" value="SFH52605.1"/>
    <property type="molecule type" value="Genomic_DNA"/>
</dbReference>
<keyword evidence="4" id="KW-1185">Reference proteome</keyword>
<comment type="caution">
    <text evidence="3">The sequence shown here is derived from an EMBL/GenBank/DDBJ whole genome shotgun (WGS) entry which is preliminary data.</text>
</comment>